<name>A0A392NPK1_9FABA</name>
<evidence type="ECO:0000313" key="2">
    <source>
        <dbReference type="Proteomes" id="UP000265520"/>
    </source>
</evidence>
<feature type="non-terminal residue" evidence="1">
    <location>
        <position position="27"/>
    </location>
</feature>
<proteinExistence type="predicted"/>
<keyword evidence="2" id="KW-1185">Reference proteome</keyword>
<organism evidence="1 2">
    <name type="scientific">Trifolium medium</name>
    <dbReference type="NCBI Taxonomy" id="97028"/>
    <lineage>
        <taxon>Eukaryota</taxon>
        <taxon>Viridiplantae</taxon>
        <taxon>Streptophyta</taxon>
        <taxon>Embryophyta</taxon>
        <taxon>Tracheophyta</taxon>
        <taxon>Spermatophyta</taxon>
        <taxon>Magnoliopsida</taxon>
        <taxon>eudicotyledons</taxon>
        <taxon>Gunneridae</taxon>
        <taxon>Pentapetalae</taxon>
        <taxon>rosids</taxon>
        <taxon>fabids</taxon>
        <taxon>Fabales</taxon>
        <taxon>Fabaceae</taxon>
        <taxon>Papilionoideae</taxon>
        <taxon>50 kb inversion clade</taxon>
        <taxon>NPAAA clade</taxon>
        <taxon>Hologalegina</taxon>
        <taxon>IRL clade</taxon>
        <taxon>Trifolieae</taxon>
        <taxon>Trifolium</taxon>
    </lineage>
</organism>
<accession>A0A392NPK1</accession>
<reference evidence="1 2" key="1">
    <citation type="journal article" date="2018" name="Front. Plant Sci.">
        <title>Red Clover (Trifolium pratense) and Zigzag Clover (T. medium) - A Picture of Genomic Similarities and Differences.</title>
        <authorList>
            <person name="Dluhosova J."/>
            <person name="Istvanek J."/>
            <person name="Nedelnik J."/>
            <person name="Repkova J."/>
        </authorList>
    </citation>
    <scope>NUCLEOTIDE SEQUENCE [LARGE SCALE GENOMIC DNA]</scope>
    <source>
        <strain evidence="2">cv. 10/8</strain>
        <tissue evidence="1">Leaf</tissue>
    </source>
</reference>
<dbReference type="Proteomes" id="UP000265520">
    <property type="component" value="Unassembled WGS sequence"/>
</dbReference>
<dbReference type="AlphaFoldDB" id="A0A392NPK1"/>
<sequence>MSQEIGEGPTSSAAKPPLVSRRWFMAA</sequence>
<evidence type="ECO:0000313" key="1">
    <source>
        <dbReference type="EMBL" id="MCI01797.1"/>
    </source>
</evidence>
<dbReference type="EMBL" id="LXQA010047140">
    <property type="protein sequence ID" value="MCI01797.1"/>
    <property type="molecule type" value="Genomic_DNA"/>
</dbReference>
<protein>
    <submittedName>
        <fullName evidence="1">Uncharacterized protein</fullName>
    </submittedName>
</protein>
<comment type="caution">
    <text evidence="1">The sequence shown here is derived from an EMBL/GenBank/DDBJ whole genome shotgun (WGS) entry which is preliminary data.</text>
</comment>